<accession>C9ZT95</accession>
<name>C9ZT95_TRYB9</name>
<gene>
    <name evidence="1" type="ORF">TbgDal_VII5410</name>
</gene>
<dbReference type="Proteomes" id="UP000002316">
    <property type="component" value="Chromosome 7"/>
</dbReference>
<dbReference type="KEGG" id="tbg:TbgDal_VII5410"/>
<proteinExistence type="predicted"/>
<organism evidence="1 2">
    <name type="scientific">Trypanosoma brucei gambiense (strain MHOM/CI/86/DAL972)</name>
    <dbReference type="NCBI Taxonomy" id="679716"/>
    <lineage>
        <taxon>Eukaryota</taxon>
        <taxon>Discoba</taxon>
        <taxon>Euglenozoa</taxon>
        <taxon>Kinetoplastea</taxon>
        <taxon>Metakinetoplastina</taxon>
        <taxon>Trypanosomatida</taxon>
        <taxon>Trypanosomatidae</taxon>
        <taxon>Trypanosoma</taxon>
    </lineage>
</organism>
<dbReference type="AlphaFoldDB" id="C9ZT95"/>
<dbReference type="EMBL" id="FN554970">
    <property type="protein sequence ID" value="CBH12630.1"/>
    <property type="molecule type" value="Genomic_DNA"/>
</dbReference>
<reference evidence="2" key="1">
    <citation type="journal article" date="2010" name="PLoS Negl. Trop. Dis.">
        <title>The genome sequence of Trypanosoma brucei gambiense, causative agent of chronic human african trypanosomiasis.</title>
        <authorList>
            <person name="Jackson A.P."/>
            <person name="Sanders M."/>
            <person name="Berry A."/>
            <person name="McQuillan J."/>
            <person name="Aslett M.A."/>
            <person name="Quail M.A."/>
            <person name="Chukualim B."/>
            <person name="Capewell P."/>
            <person name="MacLeod A."/>
            <person name="Melville S.E."/>
            <person name="Gibson W."/>
            <person name="Barry J.D."/>
            <person name="Berriman M."/>
            <person name="Hertz-Fowler C."/>
        </authorList>
    </citation>
    <scope>NUCLEOTIDE SEQUENCE [LARGE SCALE GENOMIC DNA]</scope>
    <source>
        <strain evidence="2">MHOM/CI/86/DAL972</strain>
    </source>
</reference>
<evidence type="ECO:0000313" key="2">
    <source>
        <dbReference type="Proteomes" id="UP000002316"/>
    </source>
</evidence>
<protein>
    <submittedName>
        <fullName evidence="1">Uncharacterized protein</fullName>
    </submittedName>
</protein>
<evidence type="ECO:0000313" key="1">
    <source>
        <dbReference type="EMBL" id="CBH12630.1"/>
    </source>
</evidence>
<dbReference type="RefSeq" id="XP_011774910.1">
    <property type="nucleotide sequence ID" value="XM_011776608.1"/>
</dbReference>
<dbReference type="GeneID" id="23862784"/>
<sequence length="101" mass="11696">MLRLPRATTLNDLRCTWRKRYKRAWLRELGTTLGRSCNKTENNLYTESFIIITIITTVRINGKEGKHFTPFGTNTHTLLQQTLCTHAFVLTTFPASATKYM</sequence>